<protein>
    <submittedName>
        <fullName evidence="1">Uncharacterized protein</fullName>
    </submittedName>
</protein>
<reference evidence="1" key="1">
    <citation type="submission" date="2014-09" db="EMBL/GenBank/DDBJ databases">
        <authorList>
            <person name="Magalhaes I.L.F."/>
            <person name="Oliveira U."/>
            <person name="Santos F.R."/>
            <person name="Vidigal T.H.D.A."/>
            <person name="Brescovit A.D."/>
            <person name="Santos A.J."/>
        </authorList>
    </citation>
    <scope>NUCLEOTIDE SEQUENCE</scope>
    <source>
        <tissue evidence="1">Shoot tissue taken approximately 20 cm above the soil surface</tissue>
    </source>
</reference>
<proteinExistence type="predicted"/>
<reference evidence="1" key="2">
    <citation type="journal article" date="2015" name="Data Brief">
        <title>Shoot transcriptome of the giant reed, Arundo donax.</title>
        <authorList>
            <person name="Barrero R.A."/>
            <person name="Guerrero F.D."/>
            <person name="Moolhuijzen P."/>
            <person name="Goolsby J.A."/>
            <person name="Tidwell J."/>
            <person name="Bellgard S.E."/>
            <person name="Bellgard M.I."/>
        </authorList>
    </citation>
    <scope>NUCLEOTIDE SEQUENCE</scope>
    <source>
        <tissue evidence="1">Shoot tissue taken approximately 20 cm above the soil surface</tissue>
    </source>
</reference>
<dbReference type="AlphaFoldDB" id="A0A0A9BC99"/>
<name>A0A0A9BC99_ARUDO</name>
<accession>A0A0A9BC99</accession>
<dbReference type="EMBL" id="GBRH01238112">
    <property type="protein sequence ID" value="JAD59783.1"/>
    <property type="molecule type" value="Transcribed_RNA"/>
</dbReference>
<evidence type="ECO:0000313" key="1">
    <source>
        <dbReference type="EMBL" id="JAD59783.1"/>
    </source>
</evidence>
<sequence length="29" mass="3439">MLPWVRNKCFLCGHCLQNASLFTLYLEHT</sequence>
<organism evidence="1">
    <name type="scientific">Arundo donax</name>
    <name type="common">Giant reed</name>
    <name type="synonym">Donax arundinaceus</name>
    <dbReference type="NCBI Taxonomy" id="35708"/>
    <lineage>
        <taxon>Eukaryota</taxon>
        <taxon>Viridiplantae</taxon>
        <taxon>Streptophyta</taxon>
        <taxon>Embryophyta</taxon>
        <taxon>Tracheophyta</taxon>
        <taxon>Spermatophyta</taxon>
        <taxon>Magnoliopsida</taxon>
        <taxon>Liliopsida</taxon>
        <taxon>Poales</taxon>
        <taxon>Poaceae</taxon>
        <taxon>PACMAD clade</taxon>
        <taxon>Arundinoideae</taxon>
        <taxon>Arundineae</taxon>
        <taxon>Arundo</taxon>
    </lineage>
</organism>